<sequence length="128" mass="15104">MRGRELELTQHDRTVEQAKEKKNGLESYVYEMRNKLFNTLRSFASDDEREGISRSLQETEEWLYGDGDDETENAYTTKMQDLKHIMNECHKAEQWLIAGTQQQESMRKDIDPVLWSRDVKSQAENLNS</sequence>
<dbReference type="PANTHER" id="PTHR45639">
    <property type="entry name" value="HSC70CB, ISOFORM G-RELATED"/>
    <property type="match status" value="1"/>
</dbReference>
<accession>A0AAV0JUU6</accession>
<evidence type="ECO:0000313" key="4">
    <source>
        <dbReference type="EMBL" id="CAI0413677.1"/>
    </source>
</evidence>
<dbReference type="GO" id="GO:0140662">
    <property type="term" value="F:ATP-dependent protein folding chaperone"/>
    <property type="evidence" value="ECO:0007669"/>
    <property type="project" value="InterPro"/>
</dbReference>
<dbReference type="FunFam" id="1.20.1270.10:FF:000002">
    <property type="entry name" value="Heat shock 70 kDa protein 4"/>
    <property type="match status" value="1"/>
</dbReference>
<name>A0AAV0JUU6_9ROSI</name>
<evidence type="ECO:0000313" key="6">
    <source>
        <dbReference type="Proteomes" id="UP001154282"/>
    </source>
</evidence>
<protein>
    <submittedName>
        <fullName evidence="5">Uncharacterized protein</fullName>
    </submittedName>
</protein>
<evidence type="ECO:0000256" key="1">
    <source>
        <dbReference type="ARBA" id="ARBA00022741"/>
    </source>
</evidence>
<dbReference type="InterPro" id="IPR013126">
    <property type="entry name" value="Hsp_70_fam"/>
</dbReference>
<dbReference type="GO" id="GO:0005829">
    <property type="term" value="C:cytosol"/>
    <property type="evidence" value="ECO:0007669"/>
    <property type="project" value="TreeGrafter"/>
</dbReference>
<proteinExistence type="predicted"/>
<dbReference type="GO" id="GO:0005524">
    <property type="term" value="F:ATP binding"/>
    <property type="evidence" value="ECO:0007669"/>
    <property type="project" value="UniProtKB-KW"/>
</dbReference>
<keyword evidence="6" id="KW-1185">Reference proteome</keyword>
<reference evidence="5" key="1">
    <citation type="submission" date="2022-08" db="EMBL/GenBank/DDBJ databases">
        <authorList>
            <person name="Gutierrez-Valencia J."/>
        </authorList>
    </citation>
    <scope>NUCLEOTIDE SEQUENCE</scope>
</reference>
<dbReference type="Gene3D" id="1.20.1270.10">
    <property type="match status" value="1"/>
</dbReference>
<dbReference type="GO" id="GO:0005634">
    <property type="term" value="C:nucleus"/>
    <property type="evidence" value="ECO:0007669"/>
    <property type="project" value="TreeGrafter"/>
</dbReference>
<keyword evidence="2" id="KW-0067">ATP-binding</keyword>
<keyword evidence="1" id="KW-0547">Nucleotide-binding</keyword>
<gene>
    <name evidence="4" type="ORF">LITE_LOCUS16033</name>
    <name evidence="5" type="ORF">LITE_LOCUS16057</name>
</gene>
<feature type="region of interest" description="Disordered" evidence="3">
    <location>
        <begin position="1"/>
        <end position="21"/>
    </location>
</feature>
<dbReference type="EMBL" id="CAMGYJ010000005">
    <property type="protein sequence ID" value="CAI0413735.1"/>
    <property type="molecule type" value="Genomic_DNA"/>
</dbReference>
<dbReference type="SUPFAM" id="SSF100934">
    <property type="entry name" value="Heat shock protein 70kD (HSP70), C-terminal subdomain"/>
    <property type="match status" value="1"/>
</dbReference>
<comment type="caution">
    <text evidence="5">The sequence shown here is derived from an EMBL/GenBank/DDBJ whole genome shotgun (WGS) entry which is preliminary data.</text>
</comment>
<evidence type="ECO:0000256" key="3">
    <source>
        <dbReference type="SAM" id="MobiDB-lite"/>
    </source>
</evidence>
<evidence type="ECO:0000313" key="5">
    <source>
        <dbReference type="EMBL" id="CAI0413735.1"/>
    </source>
</evidence>
<dbReference type="EMBL" id="CAMGYJ010000005">
    <property type="protein sequence ID" value="CAI0413677.1"/>
    <property type="molecule type" value="Genomic_DNA"/>
</dbReference>
<dbReference type="InterPro" id="IPR029048">
    <property type="entry name" value="HSP70_C_sf"/>
</dbReference>
<dbReference type="Pfam" id="PF00012">
    <property type="entry name" value="HSP70"/>
    <property type="match status" value="1"/>
</dbReference>
<organism evidence="5 6">
    <name type="scientific">Linum tenue</name>
    <dbReference type="NCBI Taxonomy" id="586396"/>
    <lineage>
        <taxon>Eukaryota</taxon>
        <taxon>Viridiplantae</taxon>
        <taxon>Streptophyta</taxon>
        <taxon>Embryophyta</taxon>
        <taxon>Tracheophyta</taxon>
        <taxon>Spermatophyta</taxon>
        <taxon>Magnoliopsida</taxon>
        <taxon>eudicotyledons</taxon>
        <taxon>Gunneridae</taxon>
        <taxon>Pentapetalae</taxon>
        <taxon>rosids</taxon>
        <taxon>fabids</taxon>
        <taxon>Malpighiales</taxon>
        <taxon>Linaceae</taxon>
        <taxon>Linum</taxon>
    </lineage>
</organism>
<dbReference type="Proteomes" id="UP001154282">
    <property type="component" value="Unassembled WGS sequence"/>
</dbReference>
<dbReference type="PANTHER" id="PTHR45639:SF10">
    <property type="entry name" value="HEAT SHOCK 70 KDA PROTEIN 16 ISOFORM X1"/>
    <property type="match status" value="1"/>
</dbReference>
<evidence type="ECO:0000256" key="2">
    <source>
        <dbReference type="ARBA" id="ARBA00022840"/>
    </source>
</evidence>
<dbReference type="AlphaFoldDB" id="A0AAV0JUU6"/>